<name>A0ABP9DC58_9ACTN</name>
<proteinExistence type="predicted"/>
<dbReference type="EMBL" id="BAABIS010000001">
    <property type="protein sequence ID" value="GAA4839584.1"/>
    <property type="molecule type" value="Genomic_DNA"/>
</dbReference>
<evidence type="ECO:0000313" key="1">
    <source>
        <dbReference type="EMBL" id="GAA4839584.1"/>
    </source>
</evidence>
<sequence>MPRWSWRDEALLDNHPARDDQALRTVCEDALMGRWDGPRDLIAATGRDWDRRVFRLQILARNGVRLRWADTWASAEPTNPDALAMLAHVKALRAIVSGQSDDAVLDDVWRSCLAAADAAPGDPSPWLVMMAVVRTLTPDWKTLLELWGEVRRRDPLNREGYHEVMAYLMPRKHGSTTVMFDWARDQVHSVPDGSPLIVLLLVAQAEHYRFRQAQRSTGSAIHPWMQCPDIDRVLDRWWLRRSPTPHANFMDDANYLAHALSFAGRHREAHEVFEEIGPYAAQLPWAYCGEAEQLFRTHKERARNATRSRRRG</sequence>
<reference evidence="2" key="1">
    <citation type="journal article" date="2019" name="Int. J. Syst. Evol. Microbiol.">
        <title>The Global Catalogue of Microorganisms (GCM) 10K type strain sequencing project: providing services to taxonomists for standard genome sequencing and annotation.</title>
        <authorList>
            <consortium name="The Broad Institute Genomics Platform"/>
            <consortium name="The Broad Institute Genome Sequencing Center for Infectious Disease"/>
            <person name="Wu L."/>
            <person name="Ma J."/>
        </authorList>
    </citation>
    <scope>NUCLEOTIDE SEQUENCE [LARGE SCALE GENOMIC DNA]</scope>
    <source>
        <strain evidence="2">JCM 13006</strain>
    </source>
</reference>
<evidence type="ECO:0008006" key="3">
    <source>
        <dbReference type="Google" id="ProtNLM"/>
    </source>
</evidence>
<protein>
    <recommendedName>
        <fullName evidence="3">DUF4034 domain-containing protein</fullName>
    </recommendedName>
</protein>
<gene>
    <name evidence="1" type="ORF">GCM10023235_13700</name>
</gene>
<organism evidence="1 2">
    <name type="scientific">Kitasatospora terrestris</name>
    <dbReference type="NCBI Taxonomy" id="258051"/>
    <lineage>
        <taxon>Bacteria</taxon>
        <taxon>Bacillati</taxon>
        <taxon>Actinomycetota</taxon>
        <taxon>Actinomycetes</taxon>
        <taxon>Kitasatosporales</taxon>
        <taxon>Streptomycetaceae</taxon>
        <taxon>Kitasatospora</taxon>
    </lineage>
</organism>
<dbReference type="RefSeq" id="WP_345695852.1">
    <property type="nucleotide sequence ID" value="NZ_BAABIS010000001.1"/>
</dbReference>
<accession>A0ABP9DC58</accession>
<keyword evidence="2" id="KW-1185">Reference proteome</keyword>
<comment type="caution">
    <text evidence="1">The sequence shown here is derived from an EMBL/GenBank/DDBJ whole genome shotgun (WGS) entry which is preliminary data.</text>
</comment>
<evidence type="ECO:0000313" key="2">
    <source>
        <dbReference type="Proteomes" id="UP001501752"/>
    </source>
</evidence>
<dbReference type="Proteomes" id="UP001501752">
    <property type="component" value="Unassembled WGS sequence"/>
</dbReference>